<accession>A0A382NPM3</accession>
<name>A0A382NPM3_9ZZZZ</name>
<dbReference type="InterPro" id="IPR020568">
    <property type="entry name" value="Ribosomal_Su5_D2-typ_SF"/>
</dbReference>
<dbReference type="InterPro" id="IPR015870">
    <property type="entry name" value="UDP-acyl_N-AcGlcN_deAcase_N"/>
</dbReference>
<dbReference type="GO" id="GO:0009245">
    <property type="term" value="P:lipid A biosynthetic process"/>
    <property type="evidence" value="ECO:0007669"/>
    <property type="project" value="InterPro"/>
</dbReference>
<dbReference type="SUPFAM" id="SSF54211">
    <property type="entry name" value="Ribosomal protein S5 domain 2-like"/>
    <property type="match status" value="1"/>
</dbReference>
<organism evidence="1">
    <name type="scientific">marine metagenome</name>
    <dbReference type="NCBI Taxonomy" id="408172"/>
    <lineage>
        <taxon>unclassified sequences</taxon>
        <taxon>metagenomes</taxon>
        <taxon>ecological metagenomes</taxon>
    </lineage>
</organism>
<dbReference type="Pfam" id="PF03331">
    <property type="entry name" value="LpxC"/>
    <property type="match status" value="1"/>
</dbReference>
<dbReference type="GO" id="GO:0103117">
    <property type="term" value="F:UDP-3-O-acyl-N-acetylglucosamine deacetylase activity"/>
    <property type="evidence" value="ECO:0007669"/>
    <property type="project" value="InterPro"/>
</dbReference>
<dbReference type="GO" id="GO:0016020">
    <property type="term" value="C:membrane"/>
    <property type="evidence" value="ECO:0007669"/>
    <property type="project" value="GOC"/>
</dbReference>
<sequence>MALRPAPVDTGVVFSRIDKGDVLLPALYDRVYGTTLGTSLGEKNGASVGTVEHLMAALWGCEIDNVFVEVD</sequence>
<dbReference type="PANTHER" id="PTHR33694">
    <property type="entry name" value="UDP-3-O-ACYL-N-ACETYLGLUCOSAMINE DEACETYLASE 1, MITOCHONDRIAL-RELATED"/>
    <property type="match status" value="1"/>
</dbReference>
<gene>
    <name evidence="1" type="ORF">METZ01_LOCUS315141</name>
</gene>
<protein>
    <recommendedName>
        <fullName evidence="2">UDP-3-O-[3-hydroxymyristoyl] N-acetylglucosamine deacetylase</fullName>
    </recommendedName>
</protein>
<dbReference type="EMBL" id="UINC01101458">
    <property type="protein sequence ID" value="SVC62287.1"/>
    <property type="molecule type" value="Genomic_DNA"/>
</dbReference>
<evidence type="ECO:0008006" key="2">
    <source>
        <dbReference type="Google" id="ProtNLM"/>
    </source>
</evidence>
<dbReference type="PANTHER" id="PTHR33694:SF1">
    <property type="entry name" value="UDP-3-O-ACYL-N-ACETYLGLUCOSAMINE DEACETYLASE 1, MITOCHONDRIAL-RELATED"/>
    <property type="match status" value="1"/>
</dbReference>
<dbReference type="Gene3D" id="3.30.230.20">
    <property type="entry name" value="lpxc deacetylase, domain 1"/>
    <property type="match status" value="1"/>
</dbReference>
<dbReference type="AlphaFoldDB" id="A0A382NPM3"/>
<evidence type="ECO:0000313" key="1">
    <source>
        <dbReference type="EMBL" id="SVC62287.1"/>
    </source>
</evidence>
<proteinExistence type="predicted"/>
<reference evidence="1" key="1">
    <citation type="submission" date="2018-05" db="EMBL/GenBank/DDBJ databases">
        <authorList>
            <person name="Lanie J.A."/>
            <person name="Ng W.-L."/>
            <person name="Kazmierczak K.M."/>
            <person name="Andrzejewski T.M."/>
            <person name="Davidsen T.M."/>
            <person name="Wayne K.J."/>
            <person name="Tettelin H."/>
            <person name="Glass J.I."/>
            <person name="Rusch D."/>
            <person name="Podicherti R."/>
            <person name="Tsui H.-C.T."/>
            <person name="Winkler M.E."/>
        </authorList>
    </citation>
    <scope>NUCLEOTIDE SEQUENCE</scope>
</reference>
<dbReference type="InterPro" id="IPR004463">
    <property type="entry name" value="UDP-acyl_GlcNac_deAcase"/>
</dbReference>
<feature type="non-terminal residue" evidence="1">
    <location>
        <position position="71"/>
    </location>
</feature>